<dbReference type="CDD" id="cd12797">
    <property type="entry name" value="M23_peptidase"/>
    <property type="match status" value="1"/>
</dbReference>
<keyword evidence="2" id="KW-0378">Hydrolase</keyword>
<evidence type="ECO:0000259" key="1">
    <source>
        <dbReference type="PROSITE" id="PS51782"/>
    </source>
</evidence>
<sequence length="240" mass="26005">MRDYIRRLLIAAIMALCVSLLFLGGKQTEASMQDSQAIKAGWIWPTDGVVSDTYGTRHGTHKGIDIAGSLNSPIVAVEDGVVGKSYYSKTYGNVVFINHPNNFVTVYAHLNNRLVSEGQEIKQGDRVGTMGRTGESTGVHLHFESHQIEWTYDKKNAIDPERLLGNAEVGVAVKGGMEGTSESLTASTNVKGHSAHYIVQAGDTLSSIALKSNLSVAKLKEVNQLKSDLILPEQVLVIQN</sequence>
<name>A0A852T7T4_9BACI</name>
<gene>
    <name evidence="2" type="ORF">F4694_001599</name>
</gene>
<dbReference type="SUPFAM" id="SSF54106">
    <property type="entry name" value="LysM domain"/>
    <property type="match status" value="1"/>
</dbReference>
<dbReference type="PANTHER" id="PTHR21666">
    <property type="entry name" value="PEPTIDASE-RELATED"/>
    <property type="match status" value="1"/>
</dbReference>
<dbReference type="CDD" id="cd00118">
    <property type="entry name" value="LysM"/>
    <property type="match status" value="1"/>
</dbReference>
<organism evidence="2 3">
    <name type="scientific">Neobacillus niacini</name>
    <dbReference type="NCBI Taxonomy" id="86668"/>
    <lineage>
        <taxon>Bacteria</taxon>
        <taxon>Bacillati</taxon>
        <taxon>Bacillota</taxon>
        <taxon>Bacilli</taxon>
        <taxon>Bacillales</taxon>
        <taxon>Bacillaceae</taxon>
        <taxon>Neobacillus</taxon>
    </lineage>
</organism>
<reference evidence="3" key="1">
    <citation type="submission" date="2020-07" db="EMBL/GenBank/DDBJ databases">
        <authorList>
            <person name="Partida-Martinez L."/>
            <person name="Huntemann M."/>
            <person name="Clum A."/>
            <person name="Wang J."/>
            <person name="Palaniappan K."/>
            <person name="Ritter S."/>
            <person name="Chen I.-M."/>
            <person name="Stamatis D."/>
            <person name="Reddy T."/>
            <person name="O'Malley R."/>
            <person name="Daum C."/>
            <person name="Shapiro N."/>
            <person name="Ivanova N."/>
            <person name="Kyrpides N."/>
            <person name="Woyke T."/>
        </authorList>
    </citation>
    <scope>NUCLEOTIDE SEQUENCE [LARGE SCALE GENOMIC DNA]</scope>
    <source>
        <strain evidence="3">AT2.8</strain>
    </source>
</reference>
<dbReference type="PROSITE" id="PS51782">
    <property type="entry name" value="LYSM"/>
    <property type="match status" value="1"/>
</dbReference>
<dbReference type="Gene3D" id="2.70.70.10">
    <property type="entry name" value="Glucose Permease (Domain IIA)"/>
    <property type="match status" value="1"/>
</dbReference>
<protein>
    <submittedName>
        <fullName evidence="2">Murein DD-endopeptidase MepM/ murein hydrolase activator NlpD</fullName>
    </submittedName>
</protein>
<dbReference type="EMBL" id="JACCBX010000003">
    <property type="protein sequence ID" value="NYE04850.1"/>
    <property type="molecule type" value="Genomic_DNA"/>
</dbReference>
<dbReference type="AlphaFoldDB" id="A0A852T7T4"/>
<dbReference type="Gene3D" id="3.10.350.10">
    <property type="entry name" value="LysM domain"/>
    <property type="match status" value="1"/>
</dbReference>
<dbReference type="Pfam" id="PF01551">
    <property type="entry name" value="Peptidase_M23"/>
    <property type="match status" value="1"/>
</dbReference>
<accession>A0A852T7T4</accession>
<evidence type="ECO:0000313" key="2">
    <source>
        <dbReference type="EMBL" id="NYE04850.1"/>
    </source>
</evidence>
<dbReference type="InterPro" id="IPR011055">
    <property type="entry name" value="Dup_hybrid_motif"/>
</dbReference>
<reference evidence="3" key="2">
    <citation type="submission" date="2020-08" db="EMBL/GenBank/DDBJ databases">
        <title>The Agave Microbiome: Exploring the role of microbial communities in plant adaptations to desert environments.</title>
        <authorList>
            <person name="Partida-Martinez L.P."/>
        </authorList>
    </citation>
    <scope>NUCLEOTIDE SEQUENCE [LARGE SCALE GENOMIC DNA]</scope>
    <source>
        <strain evidence="3">AT2.8</strain>
    </source>
</reference>
<proteinExistence type="predicted"/>
<evidence type="ECO:0000313" key="3">
    <source>
        <dbReference type="Proteomes" id="UP000548423"/>
    </source>
</evidence>
<dbReference type="SMART" id="SM00257">
    <property type="entry name" value="LysM"/>
    <property type="match status" value="1"/>
</dbReference>
<dbReference type="PANTHER" id="PTHR21666:SF270">
    <property type="entry name" value="MUREIN HYDROLASE ACTIVATOR ENVC"/>
    <property type="match status" value="1"/>
</dbReference>
<dbReference type="InterPro" id="IPR018392">
    <property type="entry name" value="LysM"/>
</dbReference>
<feature type="domain" description="LysM" evidence="1">
    <location>
        <begin position="195"/>
        <end position="238"/>
    </location>
</feature>
<dbReference type="Pfam" id="PF01476">
    <property type="entry name" value="LysM"/>
    <property type="match status" value="1"/>
</dbReference>
<dbReference type="GO" id="GO:0004222">
    <property type="term" value="F:metalloendopeptidase activity"/>
    <property type="evidence" value="ECO:0007669"/>
    <property type="project" value="TreeGrafter"/>
</dbReference>
<comment type="caution">
    <text evidence="2">The sequence shown here is derived from an EMBL/GenBank/DDBJ whole genome shotgun (WGS) entry which is preliminary data.</text>
</comment>
<dbReference type="InterPro" id="IPR016047">
    <property type="entry name" value="M23ase_b-sheet_dom"/>
</dbReference>
<dbReference type="SUPFAM" id="SSF51261">
    <property type="entry name" value="Duplicated hybrid motif"/>
    <property type="match status" value="1"/>
</dbReference>
<dbReference type="InterPro" id="IPR036779">
    <property type="entry name" value="LysM_dom_sf"/>
</dbReference>
<dbReference type="Proteomes" id="UP000548423">
    <property type="component" value="Unassembled WGS sequence"/>
</dbReference>
<dbReference type="InterPro" id="IPR050570">
    <property type="entry name" value="Cell_wall_metabolism_enzyme"/>
</dbReference>